<dbReference type="RefSeq" id="WP_241036513.1">
    <property type="nucleotide sequence ID" value="NZ_BAAAJF010000002.1"/>
</dbReference>
<reference evidence="6 7" key="1">
    <citation type="submission" date="2022-03" db="EMBL/GenBank/DDBJ databases">
        <title>Pseudonocardia alaer sp. nov., a novel actinomycete isolated from reed forest soil.</title>
        <authorList>
            <person name="Wang L."/>
        </authorList>
    </citation>
    <scope>NUCLEOTIDE SEQUENCE [LARGE SCALE GENOMIC DNA]</scope>
    <source>
        <strain evidence="6 7">Y-16303</strain>
    </source>
</reference>
<dbReference type="InterPro" id="IPR039424">
    <property type="entry name" value="SBP_5"/>
</dbReference>
<comment type="caution">
    <text evidence="6">The sequence shown here is derived from an EMBL/GenBank/DDBJ whole genome shotgun (WGS) entry which is preliminary data.</text>
</comment>
<dbReference type="Gene3D" id="3.40.190.10">
    <property type="entry name" value="Periplasmic binding protein-like II"/>
    <property type="match status" value="1"/>
</dbReference>
<evidence type="ECO:0000313" key="7">
    <source>
        <dbReference type="Proteomes" id="UP001299970"/>
    </source>
</evidence>
<feature type="chain" id="PRO_5045207819" evidence="4">
    <location>
        <begin position="33"/>
        <end position="540"/>
    </location>
</feature>
<feature type="signal peptide" evidence="4">
    <location>
        <begin position="1"/>
        <end position="32"/>
    </location>
</feature>
<dbReference type="Gene3D" id="3.10.105.10">
    <property type="entry name" value="Dipeptide-binding Protein, Domain 3"/>
    <property type="match status" value="1"/>
</dbReference>
<dbReference type="Proteomes" id="UP001299970">
    <property type="component" value="Unassembled WGS sequence"/>
</dbReference>
<keyword evidence="7" id="KW-1185">Reference proteome</keyword>
<dbReference type="InterPro" id="IPR000914">
    <property type="entry name" value="SBP_5_dom"/>
</dbReference>
<dbReference type="Pfam" id="PF00496">
    <property type="entry name" value="SBP_bac_5"/>
    <property type="match status" value="1"/>
</dbReference>
<dbReference type="PIRSF" id="PIRSF002741">
    <property type="entry name" value="MppA"/>
    <property type="match status" value="1"/>
</dbReference>
<evidence type="ECO:0000259" key="5">
    <source>
        <dbReference type="Pfam" id="PF00496"/>
    </source>
</evidence>
<dbReference type="PROSITE" id="PS51257">
    <property type="entry name" value="PROKAR_LIPOPROTEIN"/>
    <property type="match status" value="1"/>
</dbReference>
<accession>A0ABS9TDL3</accession>
<proteinExistence type="inferred from homology"/>
<dbReference type="PANTHER" id="PTHR30290">
    <property type="entry name" value="PERIPLASMIC BINDING COMPONENT OF ABC TRANSPORTER"/>
    <property type="match status" value="1"/>
</dbReference>
<protein>
    <submittedName>
        <fullName evidence="6">ABC transporter substrate-binding protein</fullName>
    </submittedName>
</protein>
<evidence type="ECO:0000256" key="1">
    <source>
        <dbReference type="ARBA" id="ARBA00005695"/>
    </source>
</evidence>
<evidence type="ECO:0000256" key="3">
    <source>
        <dbReference type="ARBA" id="ARBA00022729"/>
    </source>
</evidence>
<organism evidence="6 7">
    <name type="scientific">Pseudonocardia alaniniphila</name>
    <dbReference type="NCBI Taxonomy" id="75291"/>
    <lineage>
        <taxon>Bacteria</taxon>
        <taxon>Bacillati</taxon>
        <taxon>Actinomycetota</taxon>
        <taxon>Actinomycetes</taxon>
        <taxon>Pseudonocardiales</taxon>
        <taxon>Pseudonocardiaceae</taxon>
        <taxon>Pseudonocardia</taxon>
    </lineage>
</organism>
<dbReference type="EMBL" id="JAKXMK010000009">
    <property type="protein sequence ID" value="MCH6166483.1"/>
    <property type="molecule type" value="Genomic_DNA"/>
</dbReference>
<gene>
    <name evidence="6" type="ORF">MMF94_12395</name>
</gene>
<keyword evidence="3 4" id="KW-0732">Signal</keyword>
<dbReference type="InterPro" id="IPR030678">
    <property type="entry name" value="Peptide/Ni-bd"/>
</dbReference>
<name>A0ABS9TDL3_9PSEU</name>
<keyword evidence="2" id="KW-0813">Transport</keyword>
<feature type="domain" description="Solute-binding protein family 5" evidence="5">
    <location>
        <begin position="104"/>
        <end position="450"/>
    </location>
</feature>
<comment type="similarity">
    <text evidence="1">Belongs to the bacterial solute-binding protein 5 family.</text>
</comment>
<evidence type="ECO:0000256" key="4">
    <source>
        <dbReference type="SAM" id="SignalP"/>
    </source>
</evidence>
<evidence type="ECO:0000256" key="2">
    <source>
        <dbReference type="ARBA" id="ARBA00022448"/>
    </source>
</evidence>
<dbReference type="PANTHER" id="PTHR30290:SF9">
    <property type="entry name" value="OLIGOPEPTIDE-BINDING PROTEIN APPA"/>
    <property type="match status" value="1"/>
</dbReference>
<dbReference type="SUPFAM" id="SSF53850">
    <property type="entry name" value="Periplasmic binding protein-like II"/>
    <property type="match status" value="1"/>
</dbReference>
<evidence type="ECO:0000313" key="6">
    <source>
        <dbReference type="EMBL" id="MCH6166483.1"/>
    </source>
</evidence>
<sequence length="540" mass="59416">MIRIPRRYRRALVAFMTAIGLAALTASCGAMQAQGNASGVRTLRAVSPYGGDRAAEGDPQRGGTLRVGMDRDAVSFDPVVQNANQAASVVYDSLLRLTPDGRTEPFVAKSMESPDNGLTWRMGLRPGVKFQDGTDLDADAVVLNVQRHIDTVASPAHRFAERISSMRVIDPLTVEFVLGAPMGEFPTVFALSYSAGTLGMIVSPAALQKYGDAIGTHPVGVGPFTLVDWVRDSRITFTRNENYWQDGLPYLDGIEFRPLPDTETRFASMKNGDVDFIYGGYYQELSRALADPDLKVYYGPGSGGERLQFNHVRAPFDDRRMREAIIRAIDLRALSASQYGNQMIPADSLFDTGSQYHTQAASDAWPAYDLEKAKQLVEAYRADGGNPDFTFKTSNSRTSFAEFVQAQMAAIGVKVDIQLYDLAQFSSAVMQSGNFQLTTYLGSIDTPYPAVANLLRSGGSGNYGKYSNPEVDQLLDDAMLTTDEAQRTKDYQQVELLSARDLAVGWYSRNYSSNITRAAVNGVYRYMTAGTWFEAVWIKR</sequence>